<evidence type="ECO:0000313" key="3">
    <source>
        <dbReference type="Proteomes" id="UP000023152"/>
    </source>
</evidence>
<dbReference type="InterPro" id="IPR008685">
    <property type="entry name" value="Centromere_Mis12"/>
</dbReference>
<keyword evidence="3" id="KW-1185">Reference proteome</keyword>
<evidence type="ECO:0000256" key="1">
    <source>
        <dbReference type="SAM" id="Coils"/>
    </source>
</evidence>
<accession>X6NHD7</accession>
<name>X6NHD7_RETFI</name>
<sequence>MSNDIEQFFTIKASLLTQQLRVCAKTLNEEAHSGIKRVLSNKLAHCAPEDIDIGVQNAKNRVSRRIDKICDKFELHVKQDVFDVPAVCVKKNKQETATYVQPIKKIKIKAQPNEQHYRLPNEKLNELDEERKNLEKQYMEKLKHLQYMKRKNQMLRAMYDANHKNVVLCGNLKKQSLKTTEMNDTLSRFESNLQDKENNIHHALKQIAQMGVAVPNRDIATLKASQPHKVDAWRNDHIGMSIFSLPPRSLPITFAILFYFCCLTELLQNVESLEQLQNQQNEISHCFP</sequence>
<protein>
    <submittedName>
        <fullName evidence="2">Uncharacterized protein</fullName>
    </submittedName>
</protein>
<feature type="coiled-coil region" evidence="1">
    <location>
        <begin position="179"/>
        <end position="206"/>
    </location>
</feature>
<dbReference type="Pfam" id="PF05859">
    <property type="entry name" value="Mis12"/>
    <property type="match status" value="1"/>
</dbReference>
<feature type="coiled-coil region" evidence="1">
    <location>
        <begin position="117"/>
        <end position="144"/>
    </location>
</feature>
<organism evidence="2 3">
    <name type="scientific">Reticulomyxa filosa</name>
    <dbReference type="NCBI Taxonomy" id="46433"/>
    <lineage>
        <taxon>Eukaryota</taxon>
        <taxon>Sar</taxon>
        <taxon>Rhizaria</taxon>
        <taxon>Retaria</taxon>
        <taxon>Foraminifera</taxon>
        <taxon>Monothalamids</taxon>
        <taxon>Reticulomyxidae</taxon>
        <taxon>Reticulomyxa</taxon>
    </lineage>
</organism>
<gene>
    <name evidence="2" type="ORF">RFI_11395</name>
</gene>
<dbReference type="Proteomes" id="UP000023152">
    <property type="component" value="Unassembled WGS sequence"/>
</dbReference>
<evidence type="ECO:0000313" key="2">
    <source>
        <dbReference type="EMBL" id="ETO25740.1"/>
    </source>
</evidence>
<comment type="caution">
    <text evidence="2">The sequence shown here is derived from an EMBL/GenBank/DDBJ whole genome shotgun (WGS) entry which is preliminary data.</text>
</comment>
<proteinExistence type="predicted"/>
<keyword evidence="1" id="KW-0175">Coiled coil</keyword>
<reference evidence="2 3" key="1">
    <citation type="journal article" date="2013" name="Curr. Biol.">
        <title>The Genome of the Foraminiferan Reticulomyxa filosa.</title>
        <authorList>
            <person name="Glockner G."/>
            <person name="Hulsmann N."/>
            <person name="Schleicher M."/>
            <person name="Noegel A.A."/>
            <person name="Eichinger L."/>
            <person name="Gallinger C."/>
            <person name="Pawlowski J."/>
            <person name="Sierra R."/>
            <person name="Euteneuer U."/>
            <person name="Pillet L."/>
            <person name="Moustafa A."/>
            <person name="Platzer M."/>
            <person name="Groth M."/>
            <person name="Szafranski K."/>
            <person name="Schliwa M."/>
        </authorList>
    </citation>
    <scope>NUCLEOTIDE SEQUENCE [LARGE SCALE GENOMIC DNA]</scope>
</reference>
<dbReference type="EMBL" id="ASPP01008310">
    <property type="protein sequence ID" value="ETO25740.1"/>
    <property type="molecule type" value="Genomic_DNA"/>
</dbReference>
<dbReference type="AlphaFoldDB" id="X6NHD7"/>